<evidence type="ECO:0000256" key="3">
    <source>
        <dbReference type="ARBA" id="ARBA00022679"/>
    </source>
</evidence>
<comment type="catalytic activity">
    <reaction evidence="8">
        <text>L-seryl-[protein] + ATP = O-phospho-L-seryl-[protein] + ADP + H(+)</text>
        <dbReference type="Rhea" id="RHEA:17989"/>
        <dbReference type="Rhea" id="RHEA-COMP:9863"/>
        <dbReference type="Rhea" id="RHEA-COMP:11604"/>
        <dbReference type="ChEBI" id="CHEBI:15378"/>
        <dbReference type="ChEBI" id="CHEBI:29999"/>
        <dbReference type="ChEBI" id="CHEBI:30616"/>
        <dbReference type="ChEBI" id="CHEBI:83421"/>
        <dbReference type="ChEBI" id="CHEBI:456216"/>
        <dbReference type="EC" id="2.7.11.1"/>
    </reaction>
</comment>
<dbReference type="InterPro" id="IPR016024">
    <property type="entry name" value="ARM-type_fold"/>
</dbReference>
<evidence type="ECO:0000256" key="6">
    <source>
        <dbReference type="ARBA" id="ARBA00022840"/>
    </source>
</evidence>
<keyword evidence="11" id="KW-1185">Reference proteome</keyword>
<gene>
    <name evidence="10" type="ORF">FSP39_002522</name>
</gene>
<dbReference type="InterPro" id="IPR011989">
    <property type="entry name" value="ARM-like"/>
</dbReference>
<feature type="domain" description="Protein kinase" evidence="9">
    <location>
        <begin position="276"/>
        <end position="546"/>
    </location>
</feature>
<evidence type="ECO:0000313" key="11">
    <source>
        <dbReference type="Proteomes" id="UP001186944"/>
    </source>
</evidence>
<keyword evidence="2" id="KW-0723">Serine/threonine-protein kinase</keyword>
<sequence length="927" mass="105127">MPFSYFLSDVHRPLNLPLQIASPEIAGTQSDVNDENDIREIAKPWNDDMKNEYLEACCNANSDEIENLCREMTQEDVTDVNIEFIDNIVTRISDIFVNGAKTTFGCKIVTPNKPKKKKGFVNKPWFTVECKNARQNYRRAKRLYKRYGNDIFKEDVYEKERHYRKTMKNALKQHRENTKRSLRSLKSSNPKEYWRIINSGKYCKTNSKADINSLFDFFKRLNEHEDIDLPNHVMSEFDVEILGNLEANHFINEALTDEEIMSCIKLLKRNKSAGPDNVLEHLGKGAQSTIIKAENKVDGKVCVLKKVECHDESEANKAFREAVSLQQLDHPYISGYKEFFVMWEKEESSMYMVIAMEFFPKGHLGQVIQKARDENDVIPEELIRKYLGQILEALMYAHNKNIIHRDLRANNIYLVEEPLLQDDIVKVGDFTVATVMGDTTTCTRVNERIKNTLAPELTESFADFSTATDVWSLGVLLFELTTTAFFTEEDAMNKLREVKEDPYILEEVFEDIAKYFSGELITVIRSMLKKTNRPSSKDLVEKNVYIKQCVGMSDASQIEKRKRQKSARRSKATLPKEGNILKVLEYLANMVDYEDSVKEAMEYLVSLSKEEEEVFTLDASSKRLVKAAMRNNLQSLEIQIAGCNIFNSLIISAEPGDIMYQPEIISVLPLAMEEHENSPELQQVAGMLLMAIAANDKAAEVAGLYGAVERILTALEKHIKNPELCSTCCHALWSLAVNENNVKIATENDAMDKVCNALKEHMNSAEVAEAASAALLSLTLNDKNFDFIGDLDCVALLIRAVNIHDRNAKVVKNACLALASLVEPDEESAYRVLNDEAPDGGHIAGIPIILKAYDLHKDNAEVVASIATVVMELAEYDDPRAEMRHLNVGPDLLSEVFKRFRDNRDIMGPCEKALAKLQQNTQQKVAS</sequence>
<dbReference type="SUPFAM" id="SSF56112">
    <property type="entry name" value="Protein kinase-like (PK-like)"/>
    <property type="match status" value="1"/>
</dbReference>
<dbReference type="SUPFAM" id="SSF48371">
    <property type="entry name" value="ARM repeat"/>
    <property type="match status" value="1"/>
</dbReference>
<dbReference type="Proteomes" id="UP001186944">
    <property type="component" value="Unassembled WGS sequence"/>
</dbReference>
<dbReference type="Gene3D" id="1.10.510.10">
    <property type="entry name" value="Transferase(Phosphotransferase) domain 1"/>
    <property type="match status" value="1"/>
</dbReference>
<evidence type="ECO:0000256" key="2">
    <source>
        <dbReference type="ARBA" id="ARBA00022527"/>
    </source>
</evidence>
<keyword evidence="3" id="KW-0808">Transferase</keyword>
<dbReference type="GO" id="GO:0004713">
    <property type="term" value="F:protein tyrosine kinase activity"/>
    <property type="evidence" value="ECO:0007669"/>
    <property type="project" value="InterPro"/>
</dbReference>
<dbReference type="InterPro" id="IPR008266">
    <property type="entry name" value="Tyr_kinase_AS"/>
</dbReference>
<keyword evidence="5" id="KW-0418">Kinase</keyword>
<dbReference type="PROSITE" id="PS50011">
    <property type="entry name" value="PROTEIN_KINASE_DOM"/>
    <property type="match status" value="1"/>
</dbReference>
<evidence type="ECO:0000256" key="1">
    <source>
        <dbReference type="ARBA" id="ARBA00012513"/>
    </source>
</evidence>
<dbReference type="PROSITE" id="PS00109">
    <property type="entry name" value="PROTEIN_KINASE_TYR"/>
    <property type="match status" value="1"/>
</dbReference>
<name>A0AA88XJZ9_PINIB</name>
<dbReference type="InterPro" id="IPR011009">
    <property type="entry name" value="Kinase-like_dom_sf"/>
</dbReference>
<dbReference type="Gene3D" id="3.30.200.20">
    <property type="entry name" value="Phosphorylase Kinase, domain 1"/>
    <property type="match status" value="1"/>
</dbReference>
<comment type="caution">
    <text evidence="10">The sequence shown here is derived from an EMBL/GenBank/DDBJ whole genome shotgun (WGS) entry which is preliminary data.</text>
</comment>
<keyword evidence="4" id="KW-0547">Nucleotide-binding</keyword>
<evidence type="ECO:0000256" key="5">
    <source>
        <dbReference type="ARBA" id="ARBA00022777"/>
    </source>
</evidence>
<reference evidence="10" key="1">
    <citation type="submission" date="2019-08" db="EMBL/GenBank/DDBJ databases">
        <title>The improved chromosome-level genome for the pearl oyster Pinctada fucata martensii using PacBio sequencing and Hi-C.</title>
        <authorList>
            <person name="Zheng Z."/>
        </authorList>
    </citation>
    <scope>NUCLEOTIDE SEQUENCE</scope>
    <source>
        <strain evidence="10">ZZ-2019</strain>
        <tissue evidence="10">Adductor muscle</tissue>
    </source>
</reference>
<proteinExistence type="predicted"/>
<dbReference type="InterPro" id="IPR020635">
    <property type="entry name" value="Tyr_kinase_cat_dom"/>
</dbReference>
<comment type="catalytic activity">
    <reaction evidence="7">
        <text>L-threonyl-[protein] + ATP = O-phospho-L-threonyl-[protein] + ADP + H(+)</text>
        <dbReference type="Rhea" id="RHEA:46608"/>
        <dbReference type="Rhea" id="RHEA-COMP:11060"/>
        <dbReference type="Rhea" id="RHEA-COMP:11605"/>
        <dbReference type="ChEBI" id="CHEBI:15378"/>
        <dbReference type="ChEBI" id="CHEBI:30013"/>
        <dbReference type="ChEBI" id="CHEBI:30616"/>
        <dbReference type="ChEBI" id="CHEBI:61977"/>
        <dbReference type="ChEBI" id="CHEBI:456216"/>
        <dbReference type="EC" id="2.7.11.1"/>
    </reaction>
</comment>
<dbReference type="Pfam" id="PF00069">
    <property type="entry name" value="Pkinase"/>
    <property type="match status" value="1"/>
</dbReference>
<evidence type="ECO:0000259" key="9">
    <source>
        <dbReference type="PROSITE" id="PS50011"/>
    </source>
</evidence>
<protein>
    <recommendedName>
        <fullName evidence="1">non-specific serine/threonine protein kinase</fullName>
        <ecNumber evidence="1">2.7.11.1</ecNumber>
    </recommendedName>
</protein>
<dbReference type="AlphaFoldDB" id="A0AA88XJZ9"/>
<dbReference type="InterPro" id="IPR000719">
    <property type="entry name" value="Prot_kinase_dom"/>
</dbReference>
<dbReference type="SMART" id="SM00219">
    <property type="entry name" value="TyrKc"/>
    <property type="match status" value="1"/>
</dbReference>
<dbReference type="EMBL" id="VSWD01000011">
    <property type="protein sequence ID" value="KAK3087169.1"/>
    <property type="molecule type" value="Genomic_DNA"/>
</dbReference>
<keyword evidence="6" id="KW-0067">ATP-binding</keyword>
<dbReference type="GO" id="GO:0004674">
    <property type="term" value="F:protein serine/threonine kinase activity"/>
    <property type="evidence" value="ECO:0007669"/>
    <property type="project" value="UniProtKB-KW"/>
</dbReference>
<evidence type="ECO:0000313" key="10">
    <source>
        <dbReference type="EMBL" id="KAK3087169.1"/>
    </source>
</evidence>
<dbReference type="PANTHER" id="PTHR24363:SF0">
    <property type="entry name" value="SERINE_THREONINE KINASE LIKE DOMAIN CONTAINING 1"/>
    <property type="match status" value="1"/>
</dbReference>
<evidence type="ECO:0000256" key="4">
    <source>
        <dbReference type="ARBA" id="ARBA00022741"/>
    </source>
</evidence>
<dbReference type="PANTHER" id="PTHR24363">
    <property type="entry name" value="SERINE/THREONINE PROTEIN KINASE"/>
    <property type="match status" value="1"/>
</dbReference>
<organism evidence="10 11">
    <name type="scientific">Pinctada imbricata</name>
    <name type="common">Atlantic pearl-oyster</name>
    <name type="synonym">Pinctada martensii</name>
    <dbReference type="NCBI Taxonomy" id="66713"/>
    <lineage>
        <taxon>Eukaryota</taxon>
        <taxon>Metazoa</taxon>
        <taxon>Spiralia</taxon>
        <taxon>Lophotrochozoa</taxon>
        <taxon>Mollusca</taxon>
        <taxon>Bivalvia</taxon>
        <taxon>Autobranchia</taxon>
        <taxon>Pteriomorphia</taxon>
        <taxon>Pterioida</taxon>
        <taxon>Pterioidea</taxon>
        <taxon>Pteriidae</taxon>
        <taxon>Pinctada</taxon>
    </lineage>
</organism>
<dbReference type="Gene3D" id="1.25.10.10">
    <property type="entry name" value="Leucine-rich Repeat Variant"/>
    <property type="match status" value="1"/>
</dbReference>
<dbReference type="EC" id="2.7.11.1" evidence="1"/>
<evidence type="ECO:0000256" key="8">
    <source>
        <dbReference type="ARBA" id="ARBA00048679"/>
    </source>
</evidence>
<accession>A0AA88XJZ9</accession>
<evidence type="ECO:0000256" key="7">
    <source>
        <dbReference type="ARBA" id="ARBA00047899"/>
    </source>
</evidence>
<dbReference type="GO" id="GO:0005524">
    <property type="term" value="F:ATP binding"/>
    <property type="evidence" value="ECO:0007669"/>
    <property type="project" value="UniProtKB-KW"/>
</dbReference>